<accession>A0ACB9ZAC9</accession>
<protein>
    <submittedName>
        <fullName evidence="1">Cytidine deaminase-like protein</fullName>
    </submittedName>
</protein>
<comment type="caution">
    <text evidence="1">The sequence shown here is derived from an EMBL/GenBank/DDBJ whole genome shotgun (WGS) entry which is preliminary data.</text>
</comment>
<reference evidence="1 2" key="1">
    <citation type="journal article" date="2022" name="New Phytol.">
        <title>Ecological generalism drives hyperdiversity of secondary metabolite gene clusters in xylarialean endophytes.</title>
        <authorList>
            <person name="Franco M.E.E."/>
            <person name="Wisecaver J.H."/>
            <person name="Arnold A.E."/>
            <person name="Ju Y.M."/>
            <person name="Slot J.C."/>
            <person name="Ahrendt S."/>
            <person name="Moore L.P."/>
            <person name="Eastman K.E."/>
            <person name="Scott K."/>
            <person name="Konkel Z."/>
            <person name="Mondo S.J."/>
            <person name="Kuo A."/>
            <person name="Hayes R.D."/>
            <person name="Haridas S."/>
            <person name="Andreopoulos B."/>
            <person name="Riley R."/>
            <person name="LaButti K."/>
            <person name="Pangilinan J."/>
            <person name="Lipzen A."/>
            <person name="Amirebrahimi M."/>
            <person name="Yan J."/>
            <person name="Adam C."/>
            <person name="Keymanesh K."/>
            <person name="Ng V."/>
            <person name="Louie K."/>
            <person name="Northen T."/>
            <person name="Drula E."/>
            <person name="Henrissat B."/>
            <person name="Hsieh H.M."/>
            <person name="Youens-Clark K."/>
            <person name="Lutzoni F."/>
            <person name="Miadlikowska J."/>
            <person name="Eastwood D.C."/>
            <person name="Hamelin R.C."/>
            <person name="Grigoriev I.V."/>
            <person name="U'Ren J.M."/>
        </authorList>
    </citation>
    <scope>NUCLEOTIDE SEQUENCE [LARGE SCALE GENOMIC DNA]</scope>
    <source>
        <strain evidence="1 2">CBS 119005</strain>
    </source>
</reference>
<evidence type="ECO:0000313" key="2">
    <source>
        <dbReference type="Proteomes" id="UP001497700"/>
    </source>
</evidence>
<dbReference type="EMBL" id="MU393441">
    <property type="protein sequence ID" value="KAI4868110.1"/>
    <property type="molecule type" value="Genomic_DNA"/>
</dbReference>
<dbReference type="Proteomes" id="UP001497700">
    <property type="component" value="Unassembled WGS sequence"/>
</dbReference>
<name>A0ACB9ZAC9_9PEZI</name>
<gene>
    <name evidence="1" type="ORF">F4820DRAFT_162471</name>
</gene>
<organism evidence="1 2">
    <name type="scientific">Hypoxylon rubiginosum</name>
    <dbReference type="NCBI Taxonomy" id="110542"/>
    <lineage>
        <taxon>Eukaryota</taxon>
        <taxon>Fungi</taxon>
        <taxon>Dikarya</taxon>
        <taxon>Ascomycota</taxon>
        <taxon>Pezizomycotina</taxon>
        <taxon>Sordariomycetes</taxon>
        <taxon>Xylariomycetidae</taxon>
        <taxon>Xylariales</taxon>
        <taxon>Hypoxylaceae</taxon>
        <taxon>Hypoxylon</taxon>
    </lineage>
</organism>
<evidence type="ECO:0000313" key="1">
    <source>
        <dbReference type="EMBL" id="KAI4868110.1"/>
    </source>
</evidence>
<keyword evidence="2" id="KW-1185">Reference proteome</keyword>
<sequence length="654" mass="70162">MAMAGHKISGYAASLWKALFASFIQLSTRIFHIFHVFHFTSTTATQKPQQPPSPSQSQPSPTHNPDSTSSLCPEPSQPPTPTTQPLVGQSFIDVEQGFDYQDDTMASSKKRGQKRRGAKGNAPKPAGPNDPSAGPSNGTTSKSPAGQSQPTAPPPRASQDSAPARATPATNQGDTKANSNSHQTNGQQATGSGKPGQNRGPQLPQSSVSVNDRKENAVPAKFPSSVSQSQSPAPKPLTSENHDQAQKTGTRSQPATATPTSSSKPEGAEKMPLSQQTLQYLSTSVERLTLNDVSPPKQPSEPKPTTTVPTKIPVPIVVTLPLSERIGTTSAKPTLLPASHLPGLFEPQTEEERVVREYHLQFMREALAMGSFALNTNETPVGCVLVYHGKIIAKGMNATNVTRNGTRHAEFMALSALLSRREPASARDVNTNLALDHPSWGDVDPTDGHIYPYGQKLHPAPVVDRSILSECVLYVTVEPCVMCASLLRQLGIKKVFFGAVNDKFGGTGGVFKIHMNSKPVPKPEDRPYQNGYGPPNLAHVIRGRPTLVPREWEDGDGGNIEDGYPVEGGYLRDEAVSLLRRFYVQENGRAPQPRKKEGRAARLFAMENQVKLNGSASDISDAGTFPDGSPVDYEAPMDDGEDVETSNDATAMAI</sequence>
<proteinExistence type="predicted"/>